<evidence type="ECO:0000313" key="10">
    <source>
        <dbReference type="Proteomes" id="UP001595629"/>
    </source>
</evidence>
<dbReference type="InterPro" id="IPR055348">
    <property type="entry name" value="DctQ"/>
</dbReference>
<dbReference type="Proteomes" id="UP001595629">
    <property type="component" value="Unassembled WGS sequence"/>
</dbReference>
<keyword evidence="2 7" id="KW-0813">Transport</keyword>
<protein>
    <recommendedName>
        <fullName evidence="7">TRAP transporter small permease protein</fullName>
    </recommendedName>
</protein>
<comment type="subunit">
    <text evidence="7">The complex comprises the extracytoplasmic solute receptor protein and the two transmembrane proteins.</text>
</comment>
<evidence type="ECO:0000256" key="6">
    <source>
        <dbReference type="ARBA" id="ARBA00023136"/>
    </source>
</evidence>
<evidence type="ECO:0000259" key="8">
    <source>
        <dbReference type="Pfam" id="PF04290"/>
    </source>
</evidence>
<accession>A0ABV7THW8</accession>
<dbReference type="Pfam" id="PF04290">
    <property type="entry name" value="DctQ"/>
    <property type="match status" value="1"/>
</dbReference>
<evidence type="ECO:0000256" key="4">
    <source>
        <dbReference type="ARBA" id="ARBA00022692"/>
    </source>
</evidence>
<organism evidence="9 10">
    <name type="scientific">Lutimaribacter marinistellae</name>
    <dbReference type="NCBI Taxonomy" id="1820329"/>
    <lineage>
        <taxon>Bacteria</taxon>
        <taxon>Pseudomonadati</taxon>
        <taxon>Pseudomonadota</taxon>
        <taxon>Alphaproteobacteria</taxon>
        <taxon>Rhodobacterales</taxon>
        <taxon>Roseobacteraceae</taxon>
        <taxon>Lutimaribacter</taxon>
    </lineage>
</organism>
<feature type="domain" description="Tripartite ATP-independent periplasmic transporters DctQ component" evidence="8">
    <location>
        <begin position="42"/>
        <end position="175"/>
    </location>
</feature>
<feature type="transmembrane region" description="Helical" evidence="7">
    <location>
        <begin position="66"/>
        <end position="83"/>
    </location>
</feature>
<keyword evidence="4 7" id="KW-0812">Transmembrane</keyword>
<feature type="transmembrane region" description="Helical" evidence="7">
    <location>
        <begin position="23"/>
        <end position="46"/>
    </location>
</feature>
<evidence type="ECO:0000313" key="9">
    <source>
        <dbReference type="EMBL" id="MFC3614334.1"/>
    </source>
</evidence>
<comment type="similarity">
    <text evidence="7">Belongs to the TRAP transporter small permease family.</text>
</comment>
<keyword evidence="10" id="KW-1185">Reference proteome</keyword>
<comment type="caution">
    <text evidence="9">The sequence shown here is derived from an EMBL/GenBank/DDBJ whole genome shotgun (WGS) entry which is preliminary data.</text>
</comment>
<feature type="transmembrane region" description="Helical" evidence="7">
    <location>
        <begin position="157"/>
        <end position="182"/>
    </location>
</feature>
<proteinExistence type="inferred from homology"/>
<evidence type="ECO:0000256" key="7">
    <source>
        <dbReference type="RuleBase" id="RU369079"/>
    </source>
</evidence>
<comment type="subcellular location">
    <subcellularLocation>
        <location evidence="7">Cell inner membrane</location>
        <topology evidence="7">Multi-pass membrane protein</topology>
    </subcellularLocation>
    <subcellularLocation>
        <location evidence="1">Cell membrane</location>
        <topology evidence="1">Multi-pass membrane protein</topology>
    </subcellularLocation>
</comment>
<evidence type="ECO:0000256" key="3">
    <source>
        <dbReference type="ARBA" id="ARBA00022475"/>
    </source>
</evidence>
<feature type="transmembrane region" description="Helical" evidence="7">
    <location>
        <begin position="111"/>
        <end position="133"/>
    </location>
</feature>
<dbReference type="RefSeq" id="WP_386735539.1">
    <property type="nucleotide sequence ID" value="NZ_JBHRXI010000010.1"/>
</dbReference>
<comment type="function">
    <text evidence="7">Part of the tripartite ATP-independent periplasmic (TRAP) transport system.</text>
</comment>
<keyword evidence="5 7" id="KW-1133">Transmembrane helix</keyword>
<evidence type="ECO:0000256" key="2">
    <source>
        <dbReference type="ARBA" id="ARBA00022448"/>
    </source>
</evidence>
<evidence type="ECO:0000256" key="1">
    <source>
        <dbReference type="ARBA" id="ARBA00004651"/>
    </source>
</evidence>
<keyword evidence="7" id="KW-0997">Cell inner membrane</keyword>
<evidence type="ECO:0000256" key="5">
    <source>
        <dbReference type="ARBA" id="ARBA00022989"/>
    </source>
</evidence>
<dbReference type="EMBL" id="JBHRXI010000010">
    <property type="protein sequence ID" value="MFC3614334.1"/>
    <property type="molecule type" value="Genomic_DNA"/>
</dbReference>
<reference evidence="10" key="1">
    <citation type="journal article" date="2019" name="Int. J. Syst. Evol. Microbiol.">
        <title>The Global Catalogue of Microorganisms (GCM) 10K type strain sequencing project: providing services to taxonomists for standard genome sequencing and annotation.</title>
        <authorList>
            <consortium name="The Broad Institute Genomics Platform"/>
            <consortium name="The Broad Institute Genome Sequencing Center for Infectious Disease"/>
            <person name="Wu L."/>
            <person name="Ma J."/>
        </authorList>
    </citation>
    <scope>NUCLEOTIDE SEQUENCE [LARGE SCALE GENOMIC DNA]</scope>
    <source>
        <strain evidence="10">KCTC 42911</strain>
    </source>
</reference>
<gene>
    <name evidence="9" type="ORF">ACFORG_11225</name>
</gene>
<name>A0ABV7THW8_9RHOB</name>
<keyword evidence="3" id="KW-1003">Cell membrane</keyword>
<keyword evidence="6 7" id="KW-0472">Membrane</keyword>
<sequence>MADAMSEGEAGGLPAWFLTLRRLVDAVTGALNVAGTVLILALMVLINVDVIGRAFFGAPVSGVPEIVSMSIVAIVFLQIAQTFRKGRLTRADAMLGAIEARAPRLRQGIELVFALAASALVWQLYTASLPLFVKAWQRNTFEGTVGDFTAPVWPVKLVIQIGCAALLVQLLLFALAALIRLVGRRG</sequence>